<dbReference type="EMBL" id="AUZY01001447">
    <property type="protein sequence ID" value="EQD74843.1"/>
    <property type="molecule type" value="Genomic_DNA"/>
</dbReference>
<organism evidence="1">
    <name type="scientific">mine drainage metagenome</name>
    <dbReference type="NCBI Taxonomy" id="410659"/>
    <lineage>
        <taxon>unclassified sequences</taxon>
        <taxon>metagenomes</taxon>
        <taxon>ecological metagenomes</taxon>
    </lineage>
</organism>
<keyword evidence="1" id="KW-0808">Transferase</keyword>
<proteinExistence type="predicted"/>
<keyword evidence="1" id="KW-0695">RNA-directed DNA polymerase</keyword>
<keyword evidence="1" id="KW-0548">Nucleotidyltransferase</keyword>
<protein>
    <submittedName>
        <fullName evidence="1">RNA-directed DNA polymerase (Reverse transcriptase)</fullName>
    </submittedName>
</protein>
<reference evidence="1" key="2">
    <citation type="journal article" date="2014" name="ISME J.">
        <title>Microbial stratification in low pH oxic and suboxic macroscopic growths along an acid mine drainage.</title>
        <authorList>
            <person name="Mendez-Garcia C."/>
            <person name="Mesa V."/>
            <person name="Sprenger R.R."/>
            <person name="Richter M."/>
            <person name="Diez M.S."/>
            <person name="Solano J."/>
            <person name="Bargiela R."/>
            <person name="Golyshina O.V."/>
            <person name="Manteca A."/>
            <person name="Ramos J.L."/>
            <person name="Gallego J.R."/>
            <person name="Llorente I."/>
            <person name="Martins Dos Santos V.A."/>
            <person name="Jensen O.N."/>
            <person name="Pelaez A.I."/>
            <person name="Sanchez J."/>
            <person name="Ferrer M."/>
        </authorList>
    </citation>
    <scope>NUCLEOTIDE SEQUENCE</scope>
</reference>
<comment type="caution">
    <text evidence="1">The sequence shown here is derived from an EMBL/GenBank/DDBJ whole genome shotgun (WGS) entry which is preliminary data.</text>
</comment>
<sequence>MGNDKVRELQEALYRAAKANVERRFHAVYDKVWRRDVLAEAWAHVRANHGAAGVDGQNIEDVEREGVPSFLEGIANELRAKSYRPSPLRRVEIPKPNGKVRRLGI</sequence>
<dbReference type="GO" id="GO:0003964">
    <property type="term" value="F:RNA-directed DNA polymerase activity"/>
    <property type="evidence" value="ECO:0007669"/>
    <property type="project" value="UniProtKB-KW"/>
</dbReference>
<evidence type="ECO:0000313" key="1">
    <source>
        <dbReference type="EMBL" id="EQD74843.1"/>
    </source>
</evidence>
<dbReference type="AlphaFoldDB" id="T1C1T8"/>
<name>T1C1T8_9ZZZZ</name>
<feature type="non-terminal residue" evidence="1">
    <location>
        <position position="105"/>
    </location>
</feature>
<gene>
    <name evidence="1" type="ORF">B1B_02441</name>
</gene>
<reference evidence="1" key="1">
    <citation type="submission" date="2013-08" db="EMBL/GenBank/DDBJ databases">
        <authorList>
            <person name="Mendez C."/>
            <person name="Richter M."/>
            <person name="Ferrer M."/>
            <person name="Sanchez J."/>
        </authorList>
    </citation>
    <scope>NUCLEOTIDE SEQUENCE</scope>
</reference>
<accession>T1C1T8</accession>